<reference evidence="3 4" key="1">
    <citation type="submission" date="2017-03" db="EMBL/GenBank/DDBJ databases">
        <title>Genomes of endolithic fungi from Antarctica.</title>
        <authorList>
            <person name="Coleine C."/>
            <person name="Masonjones S."/>
            <person name="Stajich J.E."/>
        </authorList>
    </citation>
    <scope>NUCLEOTIDE SEQUENCE [LARGE SCALE GENOMIC DNA]</scope>
    <source>
        <strain evidence="3 4">CCFEE 6314</strain>
    </source>
</reference>
<dbReference type="Pfam" id="PF25794">
    <property type="entry name" value="SACS"/>
    <property type="match status" value="1"/>
</dbReference>
<gene>
    <name evidence="3" type="ORF">B0A52_03427</name>
</gene>
<dbReference type="VEuPathDB" id="FungiDB:PV10_06036"/>
<name>A0A438N617_EXOME</name>
<protein>
    <recommendedName>
        <fullName evidence="2">Sacsin/Nov domain-containing protein</fullName>
    </recommendedName>
</protein>
<dbReference type="InterPro" id="IPR036890">
    <property type="entry name" value="HATPase_C_sf"/>
</dbReference>
<dbReference type="InterPro" id="IPR058210">
    <property type="entry name" value="SACS/Nov_dom"/>
</dbReference>
<organism evidence="3 4">
    <name type="scientific">Exophiala mesophila</name>
    <name type="common">Black yeast-like fungus</name>
    <dbReference type="NCBI Taxonomy" id="212818"/>
    <lineage>
        <taxon>Eukaryota</taxon>
        <taxon>Fungi</taxon>
        <taxon>Dikarya</taxon>
        <taxon>Ascomycota</taxon>
        <taxon>Pezizomycotina</taxon>
        <taxon>Eurotiomycetes</taxon>
        <taxon>Chaetothyriomycetidae</taxon>
        <taxon>Chaetothyriales</taxon>
        <taxon>Herpotrichiellaceae</taxon>
        <taxon>Exophiala</taxon>
    </lineage>
</organism>
<dbReference type="PANTHER" id="PTHR47839">
    <property type="entry name" value="DOMAIN PROTEIN, PUTATIVE (AFU_ORTHOLOGUE AFUA_6G04830)-RELATED"/>
    <property type="match status" value="1"/>
</dbReference>
<dbReference type="EMBL" id="NAJM01000019">
    <property type="protein sequence ID" value="RVX71062.1"/>
    <property type="molecule type" value="Genomic_DNA"/>
</dbReference>
<feature type="region of interest" description="Disordered" evidence="1">
    <location>
        <begin position="1159"/>
        <end position="1184"/>
    </location>
</feature>
<dbReference type="Proteomes" id="UP000288859">
    <property type="component" value="Unassembled WGS sequence"/>
</dbReference>
<feature type="region of interest" description="Disordered" evidence="1">
    <location>
        <begin position="1387"/>
        <end position="1457"/>
    </location>
</feature>
<evidence type="ECO:0000259" key="2">
    <source>
        <dbReference type="Pfam" id="PF25794"/>
    </source>
</evidence>
<feature type="region of interest" description="Disordered" evidence="1">
    <location>
        <begin position="1472"/>
        <end position="1515"/>
    </location>
</feature>
<feature type="compositionally biased region" description="Polar residues" evidence="1">
    <location>
        <begin position="1472"/>
        <end position="1492"/>
    </location>
</feature>
<dbReference type="NCBIfam" id="NF047352">
    <property type="entry name" value="P_loop_sacsin"/>
    <property type="match status" value="1"/>
</dbReference>
<dbReference type="SUPFAM" id="SSF55874">
    <property type="entry name" value="ATPase domain of HSP90 chaperone/DNA topoisomerase II/histidine kinase"/>
    <property type="match status" value="1"/>
</dbReference>
<accession>A0A438N617</accession>
<dbReference type="PANTHER" id="PTHR47839:SF1">
    <property type="entry name" value="DOMAIN PROTEIN, PUTATIVE (AFU_ORTHOLOGUE AFUA_6G04830)-RELATED"/>
    <property type="match status" value="1"/>
</dbReference>
<dbReference type="InterPro" id="IPR022155">
    <property type="entry name" value="DUF3684"/>
</dbReference>
<proteinExistence type="predicted"/>
<evidence type="ECO:0000313" key="3">
    <source>
        <dbReference type="EMBL" id="RVX71062.1"/>
    </source>
</evidence>
<evidence type="ECO:0000256" key="1">
    <source>
        <dbReference type="SAM" id="MobiDB-lite"/>
    </source>
</evidence>
<evidence type="ECO:0000313" key="4">
    <source>
        <dbReference type="Proteomes" id="UP000288859"/>
    </source>
</evidence>
<dbReference type="OrthoDB" id="10031156at2759"/>
<sequence length="1726" mass="192717">MDFNALRARTLRSGNDEEAVTVNTRALIDKVLARYSGEWTVLRELLQNAADASATKITVKFETIPSTTIPLPPSTTSKSALLKHTLQNHTLKRLVVTNNGTPFNENDWNRLKRIAEGNPDETKIGAFGVGFYSVFADCEEPFISSSHEAMAFYWKNNSLFTRRLQLSEAETSPNTNFVLDYRDTTSPVPPLLPLAQFLANSLTFVGLESIKLQVDDWSILDLQKKTSPSHDLDIPRDIEPKTSEGFMKIAHLTKEVAQIDGKWMPIVGWKAARDASFRSNDKDSGPSLRKFFSRLAGAVQDDSPDSARPATPVGGDGDFLITPVSATVFLTVNTATIKTFTGQKFNQELERATKKPPPKYTKLAVLTAPHISESSLAQTSAAGDIFGSVLPTKNGKIFIGFPTHQTTGLSAHISAPSVIPTVERESIDLNARYVRTWNMEMLRAAGIVCRIAWSTEMGEMKDKIIRAANGRSKIRMEDVDPFLDEAVTTFKNFTFRESTPSGAIGQLLEDAFWTCSKKASIDVLSTCGVLPTHNVRVAPKDLSFMAGIPTIPEKIASEAKPLVSKLVEFGLITEVTVSDIKVALESSPLSAVQVSEFLHWLTRQSIRGQVDSTTVSSLLAVAVVNDEHSEGNSSPILQLGEMRYFLTAGRMPVDYPVPPSVMPFKFTKSMTKHDLESLGWEELQIVPWMRWLIGEAGNRQVLSEDQDITRSQDFSSQVLPILSKQWDSLSQSSKSSLVDLLTKHTVIPTKYGMKKPGDSYFASVKLFDDLATLKGLSNVKEKFLVALGVRKTVELGVIFERLLSKDTAGSHVELIQYLASVRDDIPTSDMQKLRNTPICPRQGKEADPTKRYKVAELFEPRPELRDLGLPCLAWPGLYKSSSQEGRFLSALGLRTIPTVDELVGIMAMAVRDDDRQLLDNRDRALVYFLSHHHAAGYGSYDYSKITVPLLPIEGKQYQLAVPSECFIDRGAALLGFKVVDSDWIPNASKFGVKVNPPMEQCINVLHRRPPTSYNDARAVFTFFATRLNEINASNIPRLMDMNFIPVFAQNREKSAPKLHTSPRNCFLGESDSFGEIFHYVDFGIEANSFLLKCGSKAEPSQVEIAQILVREPARISSTFRNPEKYLALLRNLADNIKTLKKHKDLFAEMKKAPFLLASKELPAPPNHTEKARSEDPDDFDEEETHGIREFQLCSAQDAIIIDDYLNYSLFKSEILAAPQEEGLEDFYHNLGSPLLSSLVEESAKHGPRAPDQKPAEKLQKLIFERSTLFLHEQTPDGIKHDGKWLQKNLQVQLVSSITLRRSLRGRNLHHTEKRTAVITSADRNYTLWISGSRPDFFQVSQALVIIILTRPKLHSALTLEMLLKTDLLELRARGFNVSRILRQKQAEQQMADSKRQQQLEEQRKRIEEEEKAWKTSQQAREKEAAAMNNVPGGFPDSQSQYNTPRADDDGRSGRNLISNLSKQFGWGNRHIQSMLGNDNAQGSNAQKNNSSPDAPPPYQDPQGKGSQTGDAVTSPHHLRENLLNAVKKSRPNNSSQLFSRGETNVVTETKSYCDEHPGHDLSLIADIKHGIQMYASPNVEASVFLREHSAGLTRFATLLNSVGEIFSLDPRTLNIFMEPSGKTIAFNRNGSIFCNYRYYRDLHEGKADQADALVYWFVILCHELAHNLVGDHSSEHSYYTEGFVIEYFGKVVQALSRLGSTDAPQQPFVKVSVSGPVDWKLDSRQN</sequence>
<comment type="caution">
    <text evidence="3">The sequence shown here is derived from an EMBL/GenBank/DDBJ whole genome shotgun (WGS) entry which is preliminary data.</text>
</comment>
<dbReference type="Gene3D" id="3.30.565.10">
    <property type="entry name" value="Histidine kinase-like ATPase, C-terminal domain"/>
    <property type="match status" value="1"/>
</dbReference>
<feature type="compositionally biased region" description="Basic and acidic residues" evidence="1">
    <location>
        <begin position="1392"/>
        <end position="1424"/>
    </location>
</feature>
<dbReference type="Pfam" id="PF12449">
    <property type="entry name" value="DUF3684"/>
    <property type="match status" value="1"/>
</dbReference>
<feature type="domain" description="Sacsin/Nov" evidence="2">
    <location>
        <begin position="27"/>
        <end position="149"/>
    </location>
</feature>